<keyword evidence="2" id="KW-0472">Membrane</keyword>
<proteinExistence type="predicted"/>
<dbReference type="PANTHER" id="PTHR17357:SF0">
    <property type="entry name" value="GANGLIOSIDE GM2 ACTIVATOR"/>
    <property type="match status" value="1"/>
</dbReference>
<dbReference type="GO" id="GO:0009898">
    <property type="term" value="C:cytoplasmic side of plasma membrane"/>
    <property type="evidence" value="ECO:0007669"/>
    <property type="project" value="TreeGrafter"/>
</dbReference>
<dbReference type="Pfam" id="PF02221">
    <property type="entry name" value="E1_DerP2_DerF2"/>
    <property type="match status" value="1"/>
</dbReference>
<keyword evidence="2" id="KW-0812">Transmembrane</keyword>
<evidence type="ECO:0000313" key="4">
    <source>
        <dbReference type="EMBL" id="CAL4062932.1"/>
    </source>
</evidence>
<dbReference type="PANTHER" id="PTHR17357">
    <property type="entry name" value="GM2 GANGLIOSIDE ACTIVATOR PROTEIN"/>
    <property type="match status" value="1"/>
</dbReference>
<dbReference type="EMBL" id="CAXKWB010000958">
    <property type="protein sequence ID" value="CAL4062932.1"/>
    <property type="molecule type" value="Genomic_DNA"/>
</dbReference>
<evidence type="ECO:0000313" key="5">
    <source>
        <dbReference type="Proteomes" id="UP001497623"/>
    </source>
</evidence>
<dbReference type="GO" id="GO:0006689">
    <property type="term" value="P:ganglioside catabolic process"/>
    <property type="evidence" value="ECO:0007669"/>
    <property type="project" value="InterPro"/>
</dbReference>
<reference evidence="4 5" key="1">
    <citation type="submission" date="2024-05" db="EMBL/GenBank/DDBJ databases">
        <authorList>
            <person name="Wallberg A."/>
        </authorList>
    </citation>
    <scope>NUCLEOTIDE SEQUENCE [LARGE SCALE GENOMIC DNA]</scope>
</reference>
<feature type="transmembrane region" description="Helical" evidence="2">
    <location>
        <begin position="48"/>
        <end position="69"/>
    </location>
</feature>
<keyword evidence="1" id="KW-0732">Signal</keyword>
<dbReference type="Proteomes" id="UP001497623">
    <property type="component" value="Unassembled WGS sequence"/>
</dbReference>
<keyword evidence="5" id="KW-1185">Reference proteome</keyword>
<dbReference type="InterPro" id="IPR028996">
    <property type="entry name" value="GM2-AP"/>
</dbReference>
<organism evidence="4 5">
    <name type="scientific">Meganyctiphanes norvegica</name>
    <name type="common">Northern krill</name>
    <name type="synonym">Thysanopoda norvegica</name>
    <dbReference type="NCBI Taxonomy" id="48144"/>
    <lineage>
        <taxon>Eukaryota</taxon>
        <taxon>Metazoa</taxon>
        <taxon>Ecdysozoa</taxon>
        <taxon>Arthropoda</taxon>
        <taxon>Crustacea</taxon>
        <taxon>Multicrustacea</taxon>
        <taxon>Malacostraca</taxon>
        <taxon>Eumalacostraca</taxon>
        <taxon>Eucarida</taxon>
        <taxon>Euphausiacea</taxon>
        <taxon>Euphausiidae</taxon>
        <taxon>Meganyctiphanes</taxon>
    </lineage>
</organism>
<comment type="caution">
    <text evidence="4">The sequence shown here is derived from an EMBL/GenBank/DDBJ whole genome shotgun (WGS) entry which is preliminary data.</text>
</comment>
<evidence type="ECO:0000256" key="1">
    <source>
        <dbReference type="ARBA" id="ARBA00022729"/>
    </source>
</evidence>
<dbReference type="SUPFAM" id="SSF63707">
    <property type="entry name" value="Ganglioside M2 (gm2) activator"/>
    <property type="match status" value="1"/>
</dbReference>
<dbReference type="InterPro" id="IPR036846">
    <property type="entry name" value="GM2-AP_sf"/>
</dbReference>
<protein>
    <recommendedName>
        <fullName evidence="3">MD-2-related lipid-recognition domain-containing protein</fullName>
    </recommendedName>
</protein>
<dbReference type="Gene3D" id="2.70.220.10">
    <property type="entry name" value="Ganglioside GM2 activator"/>
    <property type="match status" value="1"/>
</dbReference>
<gene>
    <name evidence="4" type="ORF">MNOR_LOCUS2947</name>
</gene>
<evidence type="ECO:0000256" key="2">
    <source>
        <dbReference type="SAM" id="Phobius"/>
    </source>
</evidence>
<dbReference type="GO" id="GO:0005319">
    <property type="term" value="F:lipid transporter activity"/>
    <property type="evidence" value="ECO:0007669"/>
    <property type="project" value="TreeGrafter"/>
</dbReference>
<keyword evidence="2" id="KW-1133">Transmembrane helix</keyword>
<sequence>MKIQFGNKGEVPWDLLVESLAGQEQQFQDDQDKTCLKKAKAAFSCGSWLSVVFVVAVIVAAQTWVLYYLMLKWGNLHMPGGQVTYYNQEGKLTNVKFSWSNCGSPDDPAQLKTLRVSPDPVPIDGNITATLNAYLDLDVDAPIKGEVSVERRLGWVWMKIPCIAGLGSCTYHDVCKLSPFPPDQPCPDPLPKYGLPCNCPFVKGRYQARNMTFFIPNPYSIIPSWLEAGDYYATAKAWKNGKQLGCYNVYVSLTTAN</sequence>
<evidence type="ECO:0000259" key="3">
    <source>
        <dbReference type="SMART" id="SM00737"/>
    </source>
</evidence>
<name>A0AAV2PQ22_MEGNR</name>
<dbReference type="SMART" id="SM00737">
    <property type="entry name" value="ML"/>
    <property type="match status" value="1"/>
</dbReference>
<dbReference type="GO" id="GO:0008047">
    <property type="term" value="F:enzyme activator activity"/>
    <property type="evidence" value="ECO:0007669"/>
    <property type="project" value="InterPro"/>
</dbReference>
<feature type="domain" description="MD-2-related lipid-recognition" evidence="3">
    <location>
        <begin position="99"/>
        <end position="251"/>
    </location>
</feature>
<accession>A0AAV2PQ22</accession>
<dbReference type="AlphaFoldDB" id="A0AAV2PQ22"/>
<dbReference type="InterPro" id="IPR003172">
    <property type="entry name" value="ML_dom"/>
</dbReference>